<dbReference type="Proteomes" id="UP000320314">
    <property type="component" value="Unassembled WGS sequence"/>
</dbReference>
<keyword evidence="5" id="KW-0574">Periplasm</keyword>
<dbReference type="CDD" id="cd13585">
    <property type="entry name" value="PBP2_TMBP_like"/>
    <property type="match status" value="1"/>
</dbReference>
<feature type="signal peptide" evidence="9">
    <location>
        <begin position="1"/>
        <end position="30"/>
    </location>
</feature>
<feature type="chain" id="PRO_5021189303" evidence="9">
    <location>
        <begin position="31"/>
        <end position="440"/>
    </location>
</feature>
<dbReference type="PANTHER" id="PTHR43649:SF33">
    <property type="entry name" value="POLYGALACTURONAN_RHAMNOGALACTURONAN-BINDING PROTEIN YTCQ"/>
    <property type="match status" value="1"/>
</dbReference>
<evidence type="ECO:0000256" key="1">
    <source>
        <dbReference type="ARBA" id="ARBA00004418"/>
    </source>
</evidence>
<dbReference type="PANTHER" id="PTHR43649">
    <property type="entry name" value="ARABINOSE-BINDING PROTEIN-RELATED"/>
    <property type="match status" value="1"/>
</dbReference>
<dbReference type="SUPFAM" id="SSF53850">
    <property type="entry name" value="Periplasmic binding protein-like II"/>
    <property type="match status" value="1"/>
</dbReference>
<gene>
    <name evidence="10" type="ORF">FJU11_02725</name>
</gene>
<dbReference type="EMBL" id="VHLH01000003">
    <property type="protein sequence ID" value="TPW31891.1"/>
    <property type="molecule type" value="Genomic_DNA"/>
</dbReference>
<proteinExistence type="inferred from homology"/>
<keyword evidence="4 9" id="KW-0732">Signal</keyword>
<evidence type="ECO:0000256" key="3">
    <source>
        <dbReference type="ARBA" id="ARBA00022475"/>
    </source>
</evidence>
<evidence type="ECO:0000256" key="2">
    <source>
        <dbReference type="ARBA" id="ARBA00008520"/>
    </source>
</evidence>
<keyword evidence="8" id="KW-0449">Lipoprotein</keyword>
<evidence type="ECO:0000256" key="7">
    <source>
        <dbReference type="ARBA" id="ARBA00023139"/>
    </source>
</evidence>
<evidence type="ECO:0000256" key="5">
    <source>
        <dbReference type="ARBA" id="ARBA00022764"/>
    </source>
</evidence>
<evidence type="ECO:0000256" key="8">
    <source>
        <dbReference type="ARBA" id="ARBA00023288"/>
    </source>
</evidence>
<reference evidence="10 11" key="1">
    <citation type="submission" date="2019-06" db="EMBL/GenBank/DDBJ databases">
        <authorList>
            <person name="Li M."/>
        </authorList>
    </citation>
    <scope>NUCLEOTIDE SEQUENCE [LARGE SCALE GENOMIC DNA]</scope>
    <source>
        <strain evidence="10 11">BGMRC6574</strain>
    </source>
</reference>
<keyword evidence="7" id="KW-0564">Palmitate</keyword>
<accession>A0A506UF86</accession>
<dbReference type="GO" id="GO:0042597">
    <property type="term" value="C:periplasmic space"/>
    <property type="evidence" value="ECO:0007669"/>
    <property type="project" value="UniProtKB-SubCell"/>
</dbReference>
<evidence type="ECO:0000256" key="9">
    <source>
        <dbReference type="SAM" id="SignalP"/>
    </source>
</evidence>
<dbReference type="Gene3D" id="3.40.190.10">
    <property type="entry name" value="Periplasmic binding protein-like II"/>
    <property type="match status" value="2"/>
</dbReference>
<dbReference type="OrthoDB" id="9770625at2"/>
<comment type="subcellular location">
    <subcellularLocation>
        <location evidence="1">Periplasm</location>
    </subcellularLocation>
</comment>
<keyword evidence="11" id="KW-1185">Reference proteome</keyword>
<dbReference type="InterPro" id="IPR050490">
    <property type="entry name" value="Bact_solute-bd_prot1"/>
</dbReference>
<evidence type="ECO:0000313" key="11">
    <source>
        <dbReference type="Proteomes" id="UP000320314"/>
    </source>
</evidence>
<keyword evidence="6" id="KW-0472">Membrane</keyword>
<comment type="similarity">
    <text evidence="2">Belongs to the bacterial solute-binding protein 1 family.</text>
</comment>
<evidence type="ECO:0000256" key="4">
    <source>
        <dbReference type="ARBA" id="ARBA00022729"/>
    </source>
</evidence>
<dbReference type="AlphaFoldDB" id="A0A506UF86"/>
<name>A0A506UF86_9HYPH</name>
<evidence type="ECO:0000256" key="6">
    <source>
        <dbReference type="ARBA" id="ARBA00023136"/>
    </source>
</evidence>
<comment type="caution">
    <text evidence="10">The sequence shown here is derived from an EMBL/GenBank/DDBJ whole genome shotgun (WGS) entry which is preliminary data.</text>
</comment>
<protein>
    <submittedName>
        <fullName evidence="10">Sugar ABC transporter substrate-binding protein</fullName>
    </submittedName>
</protein>
<keyword evidence="3" id="KW-1003">Cell membrane</keyword>
<organism evidence="10 11">
    <name type="scientific">Pararhizobium mangrovi</name>
    <dbReference type="NCBI Taxonomy" id="2590452"/>
    <lineage>
        <taxon>Bacteria</taxon>
        <taxon>Pseudomonadati</taxon>
        <taxon>Pseudomonadota</taxon>
        <taxon>Alphaproteobacteria</taxon>
        <taxon>Hyphomicrobiales</taxon>
        <taxon>Rhizobiaceae</taxon>
        <taxon>Rhizobium/Agrobacterium group</taxon>
        <taxon>Pararhizobium</taxon>
    </lineage>
</organism>
<dbReference type="Pfam" id="PF01547">
    <property type="entry name" value="SBP_bac_1"/>
    <property type="match status" value="1"/>
</dbReference>
<dbReference type="InterPro" id="IPR006059">
    <property type="entry name" value="SBP"/>
</dbReference>
<sequence>MSTKISRHAGLGARVAGVALLAITSLVATASAQQGFDWKAHKGDTVSFLANNNPVATAILKHQDEFEKLTGITLKVDKYQEQQMRQRLLTVMNAHSDEVDVFMTLPSREGKQFAAAGWYEDLTPYTKQKVTSDYDFNDLSPALVKAATFDGVFTGVPLNIEGPLLYYRTDVFKDCGVSPPESIDQIGDVAKKLKSCKSNMTAFASRGLKPALPYTFSVFLHNMGGSYMKDGKSNLCSPEGKKALSAYADLLKTYGPRGVVNYSFYQLTTLYRSGRSAMSFESSNEFPSIMEGGARLKDTGIMPLPKGAGGSHPTSIGWALAISKFSDDPDAAWYFVQWATSPQMQAKLAVDGIAPPRKSVSQNADYRKWLQQQPIRQDWQKAIDHLAAEGTSEVGYPIVQNPESREYIGQAVDSILLGDASVDQACKQADQQLDQLIQQQ</sequence>
<evidence type="ECO:0000313" key="10">
    <source>
        <dbReference type="EMBL" id="TPW31891.1"/>
    </source>
</evidence>